<dbReference type="InterPro" id="IPR046093">
    <property type="entry name" value="DUF6111"/>
</dbReference>
<organism evidence="2 3">
    <name type="scientific">Methylobacterium goesingense</name>
    <dbReference type="NCBI Taxonomy" id="243690"/>
    <lineage>
        <taxon>Bacteria</taxon>
        <taxon>Pseudomonadati</taxon>
        <taxon>Pseudomonadota</taxon>
        <taxon>Alphaproteobacteria</taxon>
        <taxon>Hyphomicrobiales</taxon>
        <taxon>Methylobacteriaceae</taxon>
        <taxon>Methylobacterium</taxon>
    </lineage>
</organism>
<evidence type="ECO:0000313" key="2">
    <source>
        <dbReference type="EMBL" id="MET3692931.1"/>
    </source>
</evidence>
<comment type="caution">
    <text evidence="2">The sequence shown here is derived from an EMBL/GenBank/DDBJ whole genome shotgun (WGS) entry which is preliminary data.</text>
</comment>
<sequence length="85" mass="9612">MIRRVLEELLIFLSPFLLFAFYLAIRGRRPDQPAHWEGQGFRLTLAGLALVILSLVATGLFSERHRGGYVPPHLENGQVVPGRFL</sequence>
<evidence type="ECO:0000313" key="3">
    <source>
        <dbReference type="Proteomes" id="UP001549145"/>
    </source>
</evidence>
<proteinExistence type="predicted"/>
<dbReference type="RefSeq" id="WP_238281546.1">
    <property type="nucleotide sequence ID" value="NZ_BPQL01000127.1"/>
</dbReference>
<dbReference type="EMBL" id="JBEPMM010000006">
    <property type="protein sequence ID" value="MET3692931.1"/>
    <property type="molecule type" value="Genomic_DNA"/>
</dbReference>
<dbReference type="Pfam" id="PF19606">
    <property type="entry name" value="DUF6111"/>
    <property type="match status" value="1"/>
</dbReference>
<feature type="transmembrane region" description="Helical" evidence="1">
    <location>
        <begin position="9"/>
        <end position="25"/>
    </location>
</feature>
<keyword evidence="3" id="KW-1185">Reference proteome</keyword>
<name>A0ABV2L522_9HYPH</name>
<gene>
    <name evidence="2" type="ORF">ABID43_002475</name>
</gene>
<keyword evidence="1" id="KW-0812">Transmembrane</keyword>
<feature type="transmembrane region" description="Helical" evidence="1">
    <location>
        <begin position="40"/>
        <end position="61"/>
    </location>
</feature>
<protein>
    <submittedName>
        <fullName evidence="2">Uncharacterized protein</fullName>
    </submittedName>
</protein>
<keyword evidence="1" id="KW-0472">Membrane</keyword>
<dbReference type="Proteomes" id="UP001549145">
    <property type="component" value="Unassembled WGS sequence"/>
</dbReference>
<reference evidence="2 3" key="1">
    <citation type="submission" date="2024-06" db="EMBL/GenBank/DDBJ databases">
        <title>Genomic Encyclopedia of Type Strains, Phase IV (KMG-IV): sequencing the most valuable type-strain genomes for metagenomic binning, comparative biology and taxonomic classification.</title>
        <authorList>
            <person name="Goeker M."/>
        </authorList>
    </citation>
    <scope>NUCLEOTIDE SEQUENCE [LARGE SCALE GENOMIC DNA]</scope>
    <source>
        <strain evidence="2 3">DSM 21331</strain>
    </source>
</reference>
<evidence type="ECO:0000256" key="1">
    <source>
        <dbReference type="SAM" id="Phobius"/>
    </source>
</evidence>
<keyword evidence="1" id="KW-1133">Transmembrane helix</keyword>
<accession>A0ABV2L522</accession>